<dbReference type="InterPro" id="IPR027855">
    <property type="entry name" value="DUF4479"/>
</dbReference>
<feature type="domain" description="TRNA-binding" evidence="4">
    <location>
        <begin position="95"/>
        <end position="206"/>
    </location>
</feature>
<organism evidence="5 6">
    <name type="scientific">Bombilactobacillus thymidiniphilus</name>
    <dbReference type="NCBI Taxonomy" id="2923363"/>
    <lineage>
        <taxon>Bacteria</taxon>
        <taxon>Bacillati</taxon>
        <taxon>Bacillota</taxon>
        <taxon>Bacilli</taxon>
        <taxon>Lactobacillales</taxon>
        <taxon>Lactobacillaceae</taxon>
        <taxon>Bombilactobacillus</taxon>
    </lineage>
</organism>
<accession>A0ABY4PCQ5</accession>
<proteinExistence type="predicted"/>
<gene>
    <name evidence="5" type="ORF">MOO47_06115</name>
</gene>
<evidence type="ECO:0000313" key="6">
    <source>
        <dbReference type="Proteomes" id="UP000831947"/>
    </source>
</evidence>
<dbReference type="SUPFAM" id="SSF50249">
    <property type="entry name" value="Nucleic acid-binding proteins"/>
    <property type="match status" value="1"/>
</dbReference>
<evidence type="ECO:0000259" key="4">
    <source>
        <dbReference type="PROSITE" id="PS50886"/>
    </source>
</evidence>
<dbReference type="Proteomes" id="UP000831947">
    <property type="component" value="Chromosome"/>
</dbReference>
<dbReference type="Pfam" id="PF14794">
    <property type="entry name" value="DUF4479"/>
    <property type="match status" value="1"/>
</dbReference>
<dbReference type="InterPro" id="IPR012340">
    <property type="entry name" value="NA-bd_OB-fold"/>
</dbReference>
<dbReference type="NCBIfam" id="NF045760">
    <property type="entry name" value="YtpR"/>
    <property type="match status" value="1"/>
</dbReference>
<keyword evidence="1 3" id="KW-0820">tRNA-binding</keyword>
<evidence type="ECO:0000313" key="5">
    <source>
        <dbReference type="EMBL" id="UQS83349.1"/>
    </source>
</evidence>
<dbReference type="CDD" id="cd02796">
    <property type="entry name" value="tRNA_bind_bactPheRS"/>
    <property type="match status" value="1"/>
</dbReference>
<dbReference type="InterPro" id="IPR033714">
    <property type="entry name" value="tRNA_bind_bactPheRS"/>
</dbReference>
<reference evidence="5 6" key="1">
    <citation type="journal article" date="2022" name="Int. J. Syst. Evol. Microbiol.">
        <title>Apilactobacillus apisilvae sp. nov., Nicolia spurrieriana gen. nov. sp. nov., Bombilactobacillus folatiphilus sp. nov. and Bombilactobacillus thymidiniphilus sp. nov., four new lactic acid bacterial isolates from stingless bees Tetragonula carbonaria and Austroplebeia australis.</title>
        <authorList>
            <person name="Oliphant S.A."/>
            <person name="Watson-Haigh N.S."/>
            <person name="Sumby K.M."/>
            <person name="Gardner J."/>
            <person name="Groom S."/>
            <person name="Jiranek V."/>
        </authorList>
    </citation>
    <scope>NUCLEOTIDE SEQUENCE [LARGE SCALE GENOMIC DNA]</scope>
    <source>
        <strain evidence="5 6">SG4_A1</strain>
    </source>
</reference>
<evidence type="ECO:0000256" key="3">
    <source>
        <dbReference type="PROSITE-ProRule" id="PRU00209"/>
    </source>
</evidence>
<evidence type="ECO:0000256" key="2">
    <source>
        <dbReference type="ARBA" id="ARBA00022884"/>
    </source>
</evidence>
<dbReference type="EMBL" id="CP093365">
    <property type="protein sequence ID" value="UQS83349.1"/>
    <property type="molecule type" value="Genomic_DNA"/>
</dbReference>
<dbReference type="Gene3D" id="3.30.1940.10">
    <property type="entry name" value="YtpR-like"/>
    <property type="match status" value="1"/>
</dbReference>
<name>A0ABY4PCQ5_9LACO</name>
<dbReference type="Gene3D" id="2.40.50.140">
    <property type="entry name" value="Nucleic acid-binding proteins"/>
    <property type="match status" value="1"/>
</dbReference>
<keyword evidence="2 3" id="KW-0694">RNA-binding</keyword>
<dbReference type="InterPro" id="IPR037154">
    <property type="entry name" value="YtpR-like_sf"/>
</dbReference>
<dbReference type="InterPro" id="IPR002547">
    <property type="entry name" value="tRNA-bd_dom"/>
</dbReference>
<protein>
    <submittedName>
        <fullName evidence="5">DUF4479 and tRNA-binding domain-containing protein</fullName>
    </submittedName>
</protein>
<keyword evidence="6" id="KW-1185">Reference proteome</keyword>
<sequence length="215" mass="23242">MVKNVQVTSYNPQELGDVLIMVLGADTPKQSVIQKGNVVQIKDEQQKVIGYNFFDVAQQLNLQSTDNGQVFLDEAQIATLNNILQNNDFEPDLQVESTPKLVVGDVKEIKSHPDSDHLHVCQIELDNGQMAQIVCGAPNIAVGQKVVVAKVGAMMPSGQIIFAGVLRGVDSAGMVCSARELGLENAPQKRGILVLDNNYSTGSAIDLVKLNQAYQ</sequence>
<dbReference type="PROSITE" id="PS50886">
    <property type="entry name" value="TRBD"/>
    <property type="match status" value="1"/>
</dbReference>
<dbReference type="Pfam" id="PF01588">
    <property type="entry name" value="tRNA_bind"/>
    <property type="match status" value="1"/>
</dbReference>
<evidence type="ECO:0000256" key="1">
    <source>
        <dbReference type="ARBA" id="ARBA00022555"/>
    </source>
</evidence>